<dbReference type="EnsemblPlants" id="KRH29835">
    <property type="protein sequence ID" value="KRH29835"/>
    <property type="gene ID" value="GLYMA_11G142000"/>
</dbReference>
<keyword evidence="1" id="KW-1133">Transmembrane helix</keyword>
<dbReference type="Proteomes" id="UP000008827">
    <property type="component" value="Chromosome 11"/>
</dbReference>
<dbReference type="EMBL" id="CM000844">
    <property type="protein sequence ID" value="KRH29835.1"/>
    <property type="molecule type" value="Genomic_DNA"/>
</dbReference>
<dbReference type="AlphaFoldDB" id="K7LPQ4"/>
<name>K7LPQ4_SOYBN</name>
<reference evidence="2" key="3">
    <citation type="submission" date="2018-07" db="EMBL/GenBank/DDBJ databases">
        <title>WGS assembly of Glycine max.</title>
        <authorList>
            <person name="Schmutz J."/>
            <person name="Cannon S."/>
            <person name="Schlueter J."/>
            <person name="Ma J."/>
            <person name="Mitros T."/>
            <person name="Nelson W."/>
            <person name="Hyten D."/>
            <person name="Song Q."/>
            <person name="Thelen J."/>
            <person name="Cheng J."/>
            <person name="Xu D."/>
            <person name="Hellsten U."/>
            <person name="May G."/>
            <person name="Yu Y."/>
            <person name="Sakurai T."/>
            <person name="Umezawa T."/>
            <person name="Bhattacharyya M."/>
            <person name="Sandhu D."/>
            <person name="Valliyodan B."/>
            <person name="Lindquist E."/>
            <person name="Peto M."/>
            <person name="Grant D."/>
            <person name="Shu S."/>
            <person name="Goodstein D."/>
            <person name="Barry K."/>
            <person name="Futrell-Griggs M."/>
            <person name="Abernathy B."/>
            <person name="Du J."/>
            <person name="Tian Z."/>
            <person name="Zhu L."/>
            <person name="Gill N."/>
            <person name="Joshi T."/>
            <person name="Libault M."/>
            <person name="Sethuraman A."/>
            <person name="Zhang X."/>
            <person name="Shinozaki K."/>
            <person name="Nguyen H."/>
            <person name="Wing R."/>
            <person name="Cregan P."/>
            <person name="Specht J."/>
            <person name="Grimwood J."/>
            <person name="Rokhsar D."/>
            <person name="Stacey G."/>
            <person name="Shoemaker R."/>
            <person name="Jackson S."/>
        </authorList>
    </citation>
    <scope>NUCLEOTIDE SEQUENCE</scope>
    <source>
        <tissue evidence="2">Callus</tissue>
    </source>
</reference>
<evidence type="ECO:0000313" key="3">
    <source>
        <dbReference type="EnsemblPlants" id="KRH29835"/>
    </source>
</evidence>
<keyword evidence="1" id="KW-0472">Membrane</keyword>
<evidence type="ECO:0000256" key="1">
    <source>
        <dbReference type="SAM" id="Phobius"/>
    </source>
</evidence>
<reference evidence="2 3" key="1">
    <citation type="journal article" date="2010" name="Nature">
        <title>Genome sequence of the palaeopolyploid soybean.</title>
        <authorList>
            <person name="Schmutz J."/>
            <person name="Cannon S.B."/>
            <person name="Schlueter J."/>
            <person name="Ma J."/>
            <person name="Mitros T."/>
            <person name="Nelson W."/>
            <person name="Hyten D.L."/>
            <person name="Song Q."/>
            <person name="Thelen J.J."/>
            <person name="Cheng J."/>
            <person name="Xu D."/>
            <person name="Hellsten U."/>
            <person name="May G.D."/>
            <person name="Yu Y."/>
            <person name="Sakurai T."/>
            <person name="Umezawa T."/>
            <person name="Bhattacharyya M.K."/>
            <person name="Sandhu D."/>
            <person name="Valliyodan B."/>
            <person name="Lindquist E."/>
            <person name="Peto M."/>
            <person name="Grant D."/>
            <person name="Shu S."/>
            <person name="Goodstein D."/>
            <person name="Barry K."/>
            <person name="Futrell-Griggs M."/>
            <person name="Abernathy B."/>
            <person name="Du J."/>
            <person name="Tian Z."/>
            <person name="Zhu L."/>
            <person name="Gill N."/>
            <person name="Joshi T."/>
            <person name="Libault M."/>
            <person name="Sethuraman A."/>
            <person name="Zhang X.-C."/>
            <person name="Shinozaki K."/>
            <person name="Nguyen H.T."/>
            <person name="Wing R.A."/>
            <person name="Cregan P."/>
            <person name="Specht J."/>
            <person name="Grimwood J."/>
            <person name="Rokhsar D."/>
            <person name="Stacey G."/>
            <person name="Shoemaker R.C."/>
            <person name="Jackson S.A."/>
        </authorList>
    </citation>
    <scope>NUCLEOTIDE SEQUENCE [LARGE SCALE GENOMIC DNA]</scope>
    <source>
        <strain evidence="3">cv. Williams 82</strain>
        <tissue evidence="2">Callus</tissue>
    </source>
</reference>
<sequence>MNGQIFIFYFPNFFNMNSLVYHCLKIMWVFWLKILLLFHLTLLYLHLVPYCFRYWTADAFK</sequence>
<dbReference type="HOGENOM" id="CLU_2927240_0_0_1"/>
<evidence type="ECO:0000313" key="4">
    <source>
        <dbReference type="Proteomes" id="UP000008827"/>
    </source>
</evidence>
<protein>
    <submittedName>
        <fullName evidence="2 3">Uncharacterized protein</fullName>
    </submittedName>
</protein>
<dbReference type="PaxDb" id="3847-GLYMA11G15080.1"/>
<feature type="transmembrane region" description="Helical" evidence="1">
    <location>
        <begin position="26"/>
        <end position="45"/>
    </location>
</feature>
<reference evidence="3" key="2">
    <citation type="submission" date="2018-02" db="UniProtKB">
        <authorList>
            <consortium name="EnsemblPlants"/>
        </authorList>
    </citation>
    <scope>IDENTIFICATION</scope>
    <source>
        <strain evidence="3">Williams 82</strain>
    </source>
</reference>
<gene>
    <name evidence="2" type="ORF">GLYMA_11G142000</name>
</gene>
<proteinExistence type="predicted"/>
<dbReference type="Gramene" id="KRH29835">
    <property type="protein sequence ID" value="KRH29835"/>
    <property type="gene ID" value="GLYMA_11G142000"/>
</dbReference>
<organism evidence="2">
    <name type="scientific">Glycine max</name>
    <name type="common">Soybean</name>
    <name type="synonym">Glycine hispida</name>
    <dbReference type="NCBI Taxonomy" id="3847"/>
    <lineage>
        <taxon>Eukaryota</taxon>
        <taxon>Viridiplantae</taxon>
        <taxon>Streptophyta</taxon>
        <taxon>Embryophyta</taxon>
        <taxon>Tracheophyta</taxon>
        <taxon>Spermatophyta</taxon>
        <taxon>Magnoliopsida</taxon>
        <taxon>eudicotyledons</taxon>
        <taxon>Gunneridae</taxon>
        <taxon>Pentapetalae</taxon>
        <taxon>rosids</taxon>
        <taxon>fabids</taxon>
        <taxon>Fabales</taxon>
        <taxon>Fabaceae</taxon>
        <taxon>Papilionoideae</taxon>
        <taxon>50 kb inversion clade</taxon>
        <taxon>NPAAA clade</taxon>
        <taxon>indigoferoid/millettioid clade</taxon>
        <taxon>Phaseoleae</taxon>
        <taxon>Glycine</taxon>
        <taxon>Glycine subgen. Soja</taxon>
    </lineage>
</organism>
<keyword evidence="1" id="KW-0812">Transmembrane</keyword>
<accession>K7LPQ4</accession>
<dbReference type="InParanoid" id="K7LPQ4"/>
<evidence type="ECO:0000313" key="2">
    <source>
        <dbReference type="EMBL" id="KRH29835.1"/>
    </source>
</evidence>
<keyword evidence="4" id="KW-1185">Reference proteome</keyword>